<evidence type="ECO:0000256" key="2">
    <source>
        <dbReference type="SAM" id="SignalP"/>
    </source>
</evidence>
<keyword evidence="4" id="KW-1185">Reference proteome</keyword>
<accession>A0A7J0ELZ7</accession>
<comment type="caution">
    <text evidence="3">The sequence shown here is derived from an EMBL/GenBank/DDBJ whole genome shotgun (WGS) entry which is preliminary data.</text>
</comment>
<feature type="signal peptide" evidence="2">
    <location>
        <begin position="1"/>
        <end position="16"/>
    </location>
</feature>
<dbReference type="OrthoDB" id="1296610at2759"/>
<name>A0A7J0ELZ7_9ERIC</name>
<feature type="region of interest" description="Disordered" evidence="1">
    <location>
        <begin position="48"/>
        <end position="69"/>
    </location>
</feature>
<evidence type="ECO:0000313" key="3">
    <source>
        <dbReference type="EMBL" id="GFY87488.1"/>
    </source>
</evidence>
<dbReference type="Proteomes" id="UP000585474">
    <property type="component" value="Unassembled WGS sequence"/>
</dbReference>
<sequence length="548" mass="60539">MCLFQLLAAPLGVFDATPAPQRNKLDGMPIPKPPLSLDVPKTFCGVAQSSAKAPNSNPPTPRENERTPIKPKTQVIVSQKSMFSSAPESENRKRRCSVFQQSQANQCNRLSLGTGPVKGLDSDKQGTKHISSIGTQQQKVVHKIQPKLGGDGPSAYPFIIPRSEFAKSGAIYDLSADIEKKPDETAYSSEQVANAIRQVELSISSLKLAAEHVGPPEKSAALHRSFEMMANSVPGTDSVSPKMQKKQGLVTWSELSQARMFVVGRNDSLGKQFSQRVWENKRLSRIPQVVSQKQNTDSLGNDFLIQMASHNISKPREIELPDQVANQTSKLLPPNNSSLDFTCAKWSWKPKLDDGSGHGCNIKAIEGKIESMKRLPKQNDYTSSHTLECVQGLRVPPSQTNKANVASALPSTMPSQLDKENRNQNLMPQKELIRKAGTCQLSNRAPSLGSMELTDRTPHVENAGYKLSGLQSRKTTRREKGLPHQAITWPTQPDQRHSRLMVSPTLYGSLMDQDGGRAQESSKWVARQKKISPYEQESELGRHKFILQ</sequence>
<organism evidence="3 4">
    <name type="scientific">Actinidia rufa</name>
    <dbReference type="NCBI Taxonomy" id="165716"/>
    <lineage>
        <taxon>Eukaryota</taxon>
        <taxon>Viridiplantae</taxon>
        <taxon>Streptophyta</taxon>
        <taxon>Embryophyta</taxon>
        <taxon>Tracheophyta</taxon>
        <taxon>Spermatophyta</taxon>
        <taxon>Magnoliopsida</taxon>
        <taxon>eudicotyledons</taxon>
        <taxon>Gunneridae</taxon>
        <taxon>Pentapetalae</taxon>
        <taxon>asterids</taxon>
        <taxon>Ericales</taxon>
        <taxon>Actinidiaceae</taxon>
        <taxon>Actinidia</taxon>
    </lineage>
</organism>
<dbReference type="AlphaFoldDB" id="A0A7J0ELZ7"/>
<evidence type="ECO:0000256" key="1">
    <source>
        <dbReference type="SAM" id="MobiDB-lite"/>
    </source>
</evidence>
<evidence type="ECO:0000313" key="4">
    <source>
        <dbReference type="Proteomes" id="UP000585474"/>
    </source>
</evidence>
<proteinExistence type="predicted"/>
<gene>
    <name evidence="3" type="ORF">Acr_05g0011270</name>
</gene>
<reference evidence="3 4" key="1">
    <citation type="submission" date="2019-07" db="EMBL/GenBank/DDBJ databases">
        <title>De Novo Assembly of kiwifruit Actinidia rufa.</title>
        <authorList>
            <person name="Sugita-Konishi S."/>
            <person name="Sato K."/>
            <person name="Mori E."/>
            <person name="Abe Y."/>
            <person name="Kisaki G."/>
            <person name="Hamano K."/>
            <person name="Suezawa K."/>
            <person name="Otani M."/>
            <person name="Fukuda T."/>
            <person name="Manabe T."/>
            <person name="Gomi K."/>
            <person name="Tabuchi M."/>
            <person name="Akimitsu K."/>
            <person name="Kataoka I."/>
        </authorList>
    </citation>
    <scope>NUCLEOTIDE SEQUENCE [LARGE SCALE GENOMIC DNA]</scope>
    <source>
        <strain evidence="4">cv. Fuchu</strain>
    </source>
</reference>
<dbReference type="EMBL" id="BJWL01000005">
    <property type="protein sequence ID" value="GFY87488.1"/>
    <property type="molecule type" value="Genomic_DNA"/>
</dbReference>
<feature type="chain" id="PRO_5029850977" evidence="2">
    <location>
        <begin position="17"/>
        <end position="548"/>
    </location>
</feature>
<protein>
    <submittedName>
        <fullName evidence="3">Uncharacterized protein</fullName>
    </submittedName>
</protein>
<keyword evidence="2" id="KW-0732">Signal</keyword>